<reference evidence="2 3" key="1">
    <citation type="submission" date="2023-05" db="EMBL/GenBank/DDBJ databases">
        <title>Lithophilousrod everest ZFBP1038 complete genpme.</title>
        <authorList>
            <person name="Tian M."/>
        </authorList>
    </citation>
    <scope>NUCLEOTIDE SEQUENCE [LARGE SCALE GENOMIC DNA]</scope>
    <source>
        <strain evidence="2 3">ZFBP1038</strain>
    </source>
</reference>
<sequence length="213" mass="23289">MLTEVRIFNEVYGWEGLAMPGNRSTENLDTVEQAAAADAMSADAPATSVDLGQDVRQQDFGSYLTRVAEARYVMRKVLRILNESSKAHGLDALEHQALVQIAGTPSGAVAIHALADRLDIVPAFGSRIVKQLESKSLIERSSLEADKRVTLTSVTEKGLELLRQIDESVHYQMAYFQRGLNPRDRASALAIFAFYVGEPTDSVVAEAIRGLLV</sequence>
<dbReference type="Gene3D" id="1.10.10.10">
    <property type="entry name" value="Winged helix-like DNA-binding domain superfamily/Winged helix DNA-binding domain"/>
    <property type="match status" value="1"/>
</dbReference>
<evidence type="ECO:0000313" key="2">
    <source>
        <dbReference type="EMBL" id="WGW11687.1"/>
    </source>
</evidence>
<organism evidence="2 3">
    <name type="scientific">Saxibacter everestensis</name>
    <dbReference type="NCBI Taxonomy" id="2909229"/>
    <lineage>
        <taxon>Bacteria</taxon>
        <taxon>Bacillati</taxon>
        <taxon>Actinomycetota</taxon>
        <taxon>Actinomycetes</taxon>
        <taxon>Micrococcales</taxon>
        <taxon>Brevibacteriaceae</taxon>
        <taxon>Saxibacter</taxon>
    </lineage>
</organism>
<gene>
    <name evidence="2" type="ORF">LWF01_16575</name>
</gene>
<dbReference type="SUPFAM" id="SSF46785">
    <property type="entry name" value="Winged helix' DNA-binding domain"/>
    <property type="match status" value="1"/>
</dbReference>
<dbReference type="PROSITE" id="PS50995">
    <property type="entry name" value="HTH_MARR_2"/>
    <property type="match status" value="1"/>
</dbReference>
<dbReference type="InterPro" id="IPR000835">
    <property type="entry name" value="HTH_MarR-typ"/>
</dbReference>
<dbReference type="EMBL" id="CP090958">
    <property type="protein sequence ID" value="WGW11687.1"/>
    <property type="molecule type" value="Genomic_DNA"/>
</dbReference>
<dbReference type="Proteomes" id="UP001209083">
    <property type="component" value="Chromosome"/>
</dbReference>
<proteinExistence type="predicted"/>
<dbReference type="RefSeq" id="WP_349638477.1">
    <property type="nucleotide sequence ID" value="NZ_CP090958.1"/>
</dbReference>
<feature type="domain" description="HTH marR-type" evidence="1">
    <location>
        <begin position="57"/>
        <end position="197"/>
    </location>
</feature>
<dbReference type="InterPro" id="IPR039422">
    <property type="entry name" value="MarR/SlyA-like"/>
</dbReference>
<name>A0ABY8QRQ1_9MICO</name>
<evidence type="ECO:0000259" key="1">
    <source>
        <dbReference type="PROSITE" id="PS50995"/>
    </source>
</evidence>
<accession>A0ABY8QRQ1</accession>
<dbReference type="Pfam" id="PF12802">
    <property type="entry name" value="MarR_2"/>
    <property type="match status" value="1"/>
</dbReference>
<evidence type="ECO:0000313" key="3">
    <source>
        <dbReference type="Proteomes" id="UP001209083"/>
    </source>
</evidence>
<dbReference type="InterPro" id="IPR036388">
    <property type="entry name" value="WH-like_DNA-bd_sf"/>
</dbReference>
<dbReference type="PANTHER" id="PTHR33164">
    <property type="entry name" value="TRANSCRIPTIONAL REGULATOR, MARR FAMILY"/>
    <property type="match status" value="1"/>
</dbReference>
<dbReference type="InterPro" id="IPR036390">
    <property type="entry name" value="WH_DNA-bd_sf"/>
</dbReference>
<dbReference type="SMART" id="SM00347">
    <property type="entry name" value="HTH_MARR"/>
    <property type="match status" value="1"/>
</dbReference>
<dbReference type="PANTHER" id="PTHR33164:SF57">
    <property type="entry name" value="MARR-FAMILY TRANSCRIPTIONAL REGULATOR"/>
    <property type="match status" value="1"/>
</dbReference>
<protein>
    <submittedName>
        <fullName evidence="2">MarR family transcriptional regulator</fullName>
    </submittedName>
</protein>
<keyword evidence="3" id="KW-1185">Reference proteome</keyword>